<gene>
    <name evidence="2" type="ORF">VC83_07773</name>
</gene>
<feature type="region of interest" description="Disordered" evidence="1">
    <location>
        <begin position="501"/>
        <end position="565"/>
    </location>
</feature>
<sequence>MHSKLNTVAQAQMAESRLQAAVIEATEQATASRPSETASVFNIPPAMPLQGAKSCVQGLPVHELYPIEVYNKQHSVEQTVAPGLEQSEFGEGSSGGEEGQNIEPQMASIIGEWPYKARKSAKNPIPAMIENGQARAIAGEDTARLKADQRTADEIYGTDGPVTEGSHPHTFSVQFLEHGLAMDADFMGVRSFQNCLECYVAGEAPVKQRSSHRPVDTLQRIGEKNPIPPPHYPRDDKKVCASWRHEINSKWVSHDERVYRLTKAKVRAYVPEMPTENWYTLLATIHHDHGHQGRDAVFEKVKSITPSISKGFVAAYVSCCCLQRKSSPRKDKNVREAFAGQELAKAGKPSKGKKRAIAEADPESPSPAARRPRAHSTEPAMVNAGDEQDPSLRIDYSPPQMGVEFPIAMADPYRDVAGPVENHREVIAHQAAPYIPEGPNNALAFDVAGIAAVAPVAPGSESTQNDSWSRPQDMYGSGAEEWQGDDSDWLTQTASDVSGLSSLGGSFHTDDAAREQASQATIDPRLLALPAPQGDNTSRLQPNDNDAGLSLGLEDPSVDTNGSLSDAEFGQLVEDMSEWDLTEYPLDPSA</sequence>
<dbReference type="OrthoDB" id="3437510at2759"/>
<name>A0A177A081_9PEZI</name>
<feature type="compositionally biased region" description="Polar residues" evidence="1">
    <location>
        <begin position="534"/>
        <end position="544"/>
    </location>
</feature>
<dbReference type="RefSeq" id="XP_024320984.1">
    <property type="nucleotide sequence ID" value="XM_024471338.1"/>
</dbReference>
<feature type="region of interest" description="Disordered" evidence="1">
    <location>
        <begin position="457"/>
        <end position="485"/>
    </location>
</feature>
<evidence type="ECO:0000313" key="2">
    <source>
        <dbReference type="EMBL" id="OAF55685.1"/>
    </source>
</evidence>
<evidence type="ECO:0000256" key="1">
    <source>
        <dbReference type="SAM" id="MobiDB-lite"/>
    </source>
</evidence>
<proteinExistence type="predicted"/>
<dbReference type="VEuPathDB" id="FungiDB:GMDG_05421"/>
<feature type="compositionally biased region" description="Polar residues" evidence="1">
    <location>
        <begin position="460"/>
        <end position="470"/>
    </location>
</feature>
<dbReference type="GeneID" id="36290817"/>
<organism evidence="2">
    <name type="scientific">Pseudogymnoascus destructans</name>
    <dbReference type="NCBI Taxonomy" id="655981"/>
    <lineage>
        <taxon>Eukaryota</taxon>
        <taxon>Fungi</taxon>
        <taxon>Dikarya</taxon>
        <taxon>Ascomycota</taxon>
        <taxon>Pezizomycotina</taxon>
        <taxon>Leotiomycetes</taxon>
        <taxon>Thelebolales</taxon>
        <taxon>Thelebolaceae</taxon>
        <taxon>Pseudogymnoascus</taxon>
    </lineage>
</organism>
<accession>A0A177A081</accession>
<dbReference type="Proteomes" id="UP000077154">
    <property type="component" value="Unassembled WGS sequence"/>
</dbReference>
<dbReference type="AlphaFoldDB" id="A0A177A081"/>
<dbReference type="EMBL" id="KV441407">
    <property type="protein sequence ID" value="OAF55685.1"/>
    <property type="molecule type" value="Genomic_DNA"/>
</dbReference>
<reference evidence="2" key="1">
    <citation type="submission" date="2016-03" db="EMBL/GenBank/DDBJ databases">
        <title>Updated assembly of Pseudogymnoascus destructans, the fungus causing white-nose syndrome of bats.</title>
        <authorList>
            <person name="Palmer J.M."/>
            <person name="Drees K.P."/>
            <person name="Foster J.T."/>
            <person name="Lindner D.L."/>
        </authorList>
    </citation>
    <scope>NUCLEOTIDE SEQUENCE [LARGE SCALE GENOMIC DNA]</scope>
    <source>
        <strain evidence="2">20631-21</strain>
    </source>
</reference>
<feature type="region of interest" description="Disordered" evidence="1">
    <location>
        <begin position="339"/>
        <end position="391"/>
    </location>
</feature>
<protein>
    <submittedName>
        <fullName evidence="2">Uncharacterized protein</fullName>
    </submittedName>
</protein>